<feature type="non-terminal residue" evidence="1">
    <location>
        <position position="1"/>
    </location>
</feature>
<accession>A0A2B4R4Q3</accession>
<sequence length="438" mass="50087">QPPLQKEEIVSAVASGTDLLSELQEDTDYFENWGEFEEGAIEGIDAFDLLRPIYGNFKKYMGRFSPRLALGGTVSVAGFLTRHWFNIHYQTNFLMLCIAPPGAGKNRTKELVQRILSAEHYAQKNLSDAVCQKIGTAPALMKFLAERNGVVLTIIDEFGEYLREIKAKNASPHRADLEPAIKELYSGSPFSIPVLKGDMEVAKTIANPFFSMMGLGTESIFHFFSKADFINGFLSRLLIFREPKPGAPLTFEESTRVSEGEFQLVLPSQAPFVEAVRPQWSKDAQEYFDAFTKLYTKKQHTIEYDLEKQHLYARLGENALRLSVLTSNSEGHISLQGMKWAVRLIIDCFQSKMTLLNRYFFTGVSQELLEKGLRVIKKITVKRRSDQVRKSEFMRFANLTLKEEDLVLKEMEARELINTFVERNTNYKLTQWIRINKT</sequence>
<gene>
    <name evidence="1" type="ORF">AWC38_SpisGene25082</name>
</gene>
<dbReference type="AlphaFoldDB" id="A0A2B4R4Q3"/>
<name>A0A2B4R4Q3_STYPI</name>
<dbReference type="EMBL" id="LSMT01002956">
    <property type="protein sequence ID" value="PFX11285.1"/>
    <property type="molecule type" value="Genomic_DNA"/>
</dbReference>
<evidence type="ECO:0000313" key="1">
    <source>
        <dbReference type="EMBL" id="PFX11285.1"/>
    </source>
</evidence>
<comment type="caution">
    <text evidence="1">The sequence shown here is derived from an EMBL/GenBank/DDBJ whole genome shotgun (WGS) entry which is preliminary data.</text>
</comment>
<protein>
    <recommendedName>
        <fullName evidence="3">DUF3987 domain-containing protein</fullName>
    </recommendedName>
</protein>
<proteinExistence type="predicted"/>
<organism evidence="1 2">
    <name type="scientific">Stylophora pistillata</name>
    <name type="common">Smooth cauliflower coral</name>
    <dbReference type="NCBI Taxonomy" id="50429"/>
    <lineage>
        <taxon>Eukaryota</taxon>
        <taxon>Metazoa</taxon>
        <taxon>Cnidaria</taxon>
        <taxon>Anthozoa</taxon>
        <taxon>Hexacorallia</taxon>
        <taxon>Scleractinia</taxon>
        <taxon>Astrocoeniina</taxon>
        <taxon>Pocilloporidae</taxon>
        <taxon>Stylophora</taxon>
    </lineage>
</organism>
<evidence type="ECO:0008006" key="3">
    <source>
        <dbReference type="Google" id="ProtNLM"/>
    </source>
</evidence>
<reference evidence="2" key="1">
    <citation type="journal article" date="2017" name="bioRxiv">
        <title>Comparative analysis of the genomes of Stylophora pistillata and Acropora digitifera provides evidence for extensive differences between species of corals.</title>
        <authorList>
            <person name="Voolstra C.R."/>
            <person name="Li Y."/>
            <person name="Liew Y.J."/>
            <person name="Baumgarten S."/>
            <person name="Zoccola D."/>
            <person name="Flot J.-F."/>
            <person name="Tambutte S."/>
            <person name="Allemand D."/>
            <person name="Aranda M."/>
        </authorList>
    </citation>
    <scope>NUCLEOTIDE SEQUENCE [LARGE SCALE GENOMIC DNA]</scope>
</reference>
<keyword evidence="2" id="KW-1185">Reference proteome</keyword>
<evidence type="ECO:0000313" key="2">
    <source>
        <dbReference type="Proteomes" id="UP000225706"/>
    </source>
</evidence>
<dbReference type="Proteomes" id="UP000225706">
    <property type="component" value="Unassembled WGS sequence"/>
</dbReference>